<dbReference type="PANTHER" id="PTHR33362">
    <property type="entry name" value="SIALIC ACID TRAP TRANSPORTER PERMEASE PROTEIN SIAT-RELATED"/>
    <property type="match status" value="1"/>
</dbReference>
<dbReference type="EMBL" id="CP121689">
    <property type="protein sequence ID" value="WZL76346.1"/>
    <property type="molecule type" value="Genomic_DNA"/>
</dbReference>
<reference evidence="9 10" key="1">
    <citation type="submission" date="2023-03" db="EMBL/GenBank/DDBJ databases">
        <title>Novel Species.</title>
        <authorList>
            <person name="Ma S."/>
        </authorList>
    </citation>
    <scope>NUCLEOTIDE SEQUENCE [LARGE SCALE GENOMIC DNA]</scope>
    <source>
        <strain evidence="9 10">B11</strain>
    </source>
</reference>
<name>A0ABZ2YDJ1_9BACT</name>
<feature type="transmembrane region" description="Helical" evidence="7">
    <location>
        <begin position="396"/>
        <end position="417"/>
    </location>
</feature>
<accession>A0ABZ2YDJ1</accession>
<gene>
    <name evidence="9" type="ORF">QBE54_01020</name>
</gene>
<protein>
    <submittedName>
        <fullName evidence="9">TRAP transporter large permease</fullName>
    </submittedName>
</protein>
<feature type="transmembrane region" description="Helical" evidence="7">
    <location>
        <begin position="215"/>
        <end position="235"/>
    </location>
</feature>
<feature type="transmembrane region" description="Helical" evidence="7">
    <location>
        <begin position="313"/>
        <end position="330"/>
    </location>
</feature>
<evidence type="ECO:0000256" key="2">
    <source>
        <dbReference type="ARBA" id="ARBA00022475"/>
    </source>
</evidence>
<evidence type="ECO:0000256" key="4">
    <source>
        <dbReference type="ARBA" id="ARBA00022692"/>
    </source>
</evidence>
<feature type="transmembrane region" description="Helical" evidence="7">
    <location>
        <begin position="173"/>
        <end position="194"/>
    </location>
</feature>
<evidence type="ECO:0000259" key="8">
    <source>
        <dbReference type="Pfam" id="PF06808"/>
    </source>
</evidence>
<keyword evidence="4 7" id="KW-0812">Transmembrane</keyword>
<dbReference type="Proteomes" id="UP001461341">
    <property type="component" value="Chromosome"/>
</dbReference>
<evidence type="ECO:0000313" key="10">
    <source>
        <dbReference type="Proteomes" id="UP001461341"/>
    </source>
</evidence>
<keyword evidence="3" id="KW-0997">Cell inner membrane</keyword>
<proteinExistence type="predicted"/>
<dbReference type="PANTHER" id="PTHR33362:SF3">
    <property type="entry name" value="SIALIC ACID TRAP TRANSPORTER PERMEASE PROTEIN SIAT"/>
    <property type="match status" value="1"/>
</dbReference>
<dbReference type="RefSeq" id="WP_369018504.1">
    <property type="nucleotide sequence ID" value="NZ_CP121689.1"/>
</dbReference>
<organism evidence="9 10">
    <name type="scientific">Thermatribacter velox</name>
    <dbReference type="NCBI Taxonomy" id="3039681"/>
    <lineage>
        <taxon>Bacteria</taxon>
        <taxon>Pseudomonadati</taxon>
        <taxon>Atribacterota</taxon>
        <taxon>Atribacteria</taxon>
        <taxon>Atribacterales</taxon>
        <taxon>Thermatribacteraceae</taxon>
        <taxon>Thermatribacter</taxon>
    </lineage>
</organism>
<feature type="transmembrane region" description="Helical" evidence="7">
    <location>
        <begin position="241"/>
        <end position="259"/>
    </location>
</feature>
<keyword evidence="2" id="KW-1003">Cell membrane</keyword>
<feature type="transmembrane region" description="Helical" evidence="7">
    <location>
        <begin position="46"/>
        <end position="68"/>
    </location>
</feature>
<evidence type="ECO:0000256" key="7">
    <source>
        <dbReference type="SAM" id="Phobius"/>
    </source>
</evidence>
<comment type="subcellular location">
    <subcellularLocation>
        <location evidence="1">Cell inner membrane</location>
        <topology evidence="1">Multi-pass membrane protein</topology>
    </subcellularLocation>
</comment>
<keyword evidence="5 7" id="KW-1133">Transmembrane helix</keyword>
<feature type="transmembrane region" description="Helical" evidence="7">
    <location>
        <begin position="6"/>
        <end position="34"/>
    </location>
</feature>
<feature type="transmembrane region" description="Helical" evidence="7">
    <location>
        <begin position="271"/>
        <end position="293"/>
    </location>
</feature>
<keyword evidence="6 7" id="KW-0472">Membrane</keyword>
<sequence length="427" mass="46201">MIVYLLIGTFAVLFLLGVPVILSITLPSVIYFLLKHVPIDIVAQRFHYALNSFPLVAVPVFILAGNLMNSTRHTERIFKFADSLVGHLPGGLAQVNIFASLIFSGMSGAALADVGGLGQIEIKAMEERGFKKEFAAAVTMASATVGPIFPPSIPLVIYGAVTGTSVIKLLMGGIMPAILAVVVMMIITAIIALFRNLPRAESRAEFAVIWANFKEALPSLLAPVMLVFGMLSGYFTPTEAASITVAYLLLISIFVYRDFNFKALLRATYETIRSTSAIMIIVASASLFSWILAVENFPAVVHSFIGQFCENRLLLLLFVNVLMFIIGMFLDSTTATILVVPIIVPPILASGIDPVHLGIIIIFNLMLGLMTPPMGLSLFLISDIAKVPMGKVLRNVAPYFIALVASLLIITFVPWFSTYIPGVLMGK</sequence>
<evidence type="ECO:0000256" key="1">
    <source>
        <dbReference type="ARBA" id="ARBA00004429"/>
    </source>
</evidence>
<dbReference type="InterPro" id="IPR004681">
    <property type="entry name" value="TRAP_DctM"/>
</dbReference>
<dbReference type="InterPro" id="IPR010656">
    <property type="entry name" value="DctM"/>
</dbReference>
<feature type="transmembrane region" description="Helical" evidence="7">
    <location>
        <begin position="358"/>
        <end position="384"/>
    </location>
</feature>
<evidence type="ECO:0000313" key="9">
    <source>
        <dbReference type="EMBL" id="WZL76346.1"/>
    </source>
</evidence>
<dbReference type="PIRSF" id="PIRSF006066">
    <property type="entry name" value="HI0050"/>
    <property type="match status" value="1"/>
</dbReference>
<evidence type="ECO:0000256" key="5">
    <source>
        <dbReference type="ARBA" id="ARBA00022989"/>
    </source>
</evidence>
<feature type="transmembrane region" description="Helical" evidence="7">
    <location>
        <begin position="335"/>
        <end position="352"/>
    </location>
</feature>
<dbReference type="NCBIfam" id="TIGR00786">
    <property type="entry name" value="dctM"/>
    <property type="match status" value="1"/>
</dbReference>
<feature type="transmembrane region" description="Helical" evidence="7">
    <location>
        <begin position="134"/>
        <end position="161"/>
    </location>
</feature>
<feature type="domain" description="TRAP C4-dicarboxylate transport system permease DctM subunit" evidence="8">
    <location>
        <begin position="7"/>
        <end position="416"/>
    </location>
</feature>
<dbReference type="Pfam" id="PF06808">
    <property type="entry name" value="DctM"/>
    <property type="match status" value="1"/>
</dbReference>
<evidence type="ECO:0000256" key="3">
    <source>
        <dbReference type="ARBA" id="ARBA00022519"/>
    </source>
</evidence>
<evidence type="ECO:0000256" key="6">
    <source>
        <dbReference type="ARBA" id="ARBA00023136"/>
    </source>
</evidence>
<keyword evidence="10" id="KW-1185">Reference proteome</keyword>